<comment type="subcellular location">
    <subcellularLocation>
        <location evidence="1">Membrane</location>
    </subcellularLocation>
</comment>
<dbReference type="eggNOG" id="COG1680">
    <property type="taxonomic scope" value="Bacteria"/>
</dbReference>
<dbReference type="InterPro" id="IPR012338">
    <property type="entry name" value="Beta-lactam/transpept-like"/>
</dbReference>
<evidence type="ECO:0000256" key="1">
    <source>
        <dbReference type="ARBA" id="ARBA00004370"/>
    </source>
</evidence>
<organism evidence="5 6">
    <name type="scientific">Listeria grayi DSM 20601</name>
    <dbReference type="NCBI Taxonomy" id="525367"/>
    <lineage>
        <taxon>Bacteria</taxon>
        <taxon>Bacillati</taxon>
        <taxon>Bacillota</taxon>
        <taxon>Bacilli</taxon>
        <taxon>Bacillales</taxon>
        <taxon>Listeriaceae</taxon>
        <taxon>Listeria</taxon>
    </lineage>
</organism>
<proteinExistence type="predicted"/>
<evidence type="ECO:0000256" key="3">
    <source>
        <dbReference type="SAM" id="MobiDB-lite"/>
    </source>
</evidence>
<comment type="caution">
    <text evidence="5">The sequence shown here is derived from an EMBL/GenBank/DDBJ whole genome shotgun (WGS) entry which is preliminary data.</text>
</comment>
<name>D7UY38_LISGR</name>
<dbReference type="InterPro" id="IPR050491">
    <property type="entry name" value="AmpC-like"/>
</dbReference>
<dbReference type="Proteomes" id="UP000010119">
    <property type="component" value="Unassembled WGS sequence"/>
</dbReference>
<dbReference type="AlphaFoldDB" id="D7UY38"/>
<dbReference type="PANTHER" id="PTHR46825:SF11">
    <property type="entry name" value="PENICILLIN-BINDING PROTEIN 4"/>
    <property type="match status" value="1"/>
</dbReference>
<evidence type="ECO:0000256" key="2">
    <source>
        <dbReference type="ARBA" id="ARBA00023136"/>
    </source>
</evidence>
<keyword evidence="6" id="KW-1185">Reference proteome</keyword>
<dbReference type="EMBL" id="ACCR02000003">
    <property type="protein sequence ID" value="EFI84596.1"/>
    <property type="molecule type" value="Genomic_DNA"/>
</dbReference>
<keyword evidence="5" id="KW-0378">Hydrolase</keyword>
<dbReference type="MEROPS" id="S12.A21"/>
<sequence>MYPPKKTRSEMNRRRKRRRQLLILLFLLLIAVIAVKMAWPSQTATDKPASSKKEPIQSENLSKKKAKAPQQKAKQTKTISKLPVLDSYLSSLHFSGTAIVVRNGKIILHKSYGYADREQKKANTNQTVYYIGSAQKAFIATSIMQLQEKHQLTIDDPIATYFPDFPNGKNIKIRNLLTHTSGIVGHTEGQNAITPKALVKDIEKQGILIQPGTWHYLDSNYTVLAYLVEKLSKQSLESYLKAHVFKPAGIRDAGFYKDFAKNKHASTGYYLKQDGTYMTPSLPDLSQLFGVGNMYMRPYDMYLFDKALSTKKLINADSYKEMFTKGSSSGYGFGFYVDPGSYNNHGVLNGWNVSNSFSHTGKTFVVLFSNIQNNIASFGQVNNHVYELLNASKFQ</sequence>
<dbReference type="SUPFAM" id="SSF56601">
    <property type="entry name" value="beta-lactamase/transpeptidase-like"/>
    <property type="match status" value="1"/>
</dbReference>
<feature type="region of interest" description="Disordered" evidence="3">
    <location>
        <begin position="44"/>
        <end position="75"/>
    </location>
</feature>
<evidence type="ECO:0000259" key="4">
    <source>
        <dbReference type="Pfam" id="PF00144"/>
    </source>
</evidence>
<protein>
    <submittedName>
        <fullName evidence="5">Beta-lactamase</fullName>
        <ecNumber evidence="5">3.5.2.6</ecNumber>
    </submittedName>
</protein>
<dbReference type="GO" id="GO:0008800">
    <property type="term" value="F:beta-lactamase activity"/>
    <property type="evidence" value="ECO:0007669"/>
    <property type="project" value="UniProtKB-EC"/>
</dbReference>
<dbReference type="EC" id="3.5.2.6" evidence="5"/>
<dbReference type="PANTHER" id="PTHR46825">
    <property type="entry name" value="D-ALANYL-D-ALANINE-CARBOXYPEPTIDASE/ENDOPEPTIDASE AMPH"/>
    <property type="match status" value="1"/>
</dbReference>
<dbReference type="Pfam" id="PF00144">
    <property type="entry name" value="Beta-lactamase"/>
    <property type="match status" value="1"/>
</dbReference>
<dbReference type="RefSeq" id="WP_003758495.1">
    <property type="nucleotide sequence ID" value="NZ_GL538353.1"/>
</dbReference>
<dbReference type="GO" id="GO:0016020">
    <property type="term" value="C:membrane"/>
    <property type="evidence" value="ECO:0007669"/>
    <property type="project" value="UniProtKB-SubCell"/>
</dbReference>
<dbReference type="Gene3D" id="3.40.710.10">
    <property type="entry name" value="DD-peptidase/beta-lactamase superfamily"/>
    <property type="match status" value="1"/>
</dbReference>
<evidence type="ECO:0000313" key="6">
    <source>
        <dbReference type="Proteomes" id="UP000010119"/>
    </source>
</evidence>
<reference evidence="5" key="1">
    <citation type="submission" date="2010-06" db="EMBL/GenBank/DDBJ databases">
        <authorList>
            <person name="Muzny D."/>
            <person name="Qin X."/>
            <person name="Buhay C."/>
            <person name="Dugan-Rocha S."/>
            <person name="Ding Y."/>
            <person name="Chen G."/>
            <person name="Hawes A."/>
            <person name="Holder M."/>
            <person name="Jhangiani S."/>
            <person name="Johnson A."/>
            <person name="Khan Z."/>
            <person name="Li Z."/>
            <person name="Liu W."/>
            <person name="Liu X."/>
            <person name="Perez L."/>
            <person name="Shen H."/>
            <person name="Wang Q."/>
            <person name="Watt J."/>
            <person name="Xi L."/>
            <person name="Xin Y."/>
            <person name="Zhou J."/>
            <person name="Deng J."/>
            <person name="Jiang H."/>
            <person name="Liu Y."/>
            <person name="Qu J."/>
            <person name="Song X.-Z."/>
            <person name="Zhang L."/>
            <person name="Villasana D."/>
            <person name="Johnson A."/>
            <person name="Liu J."/>
            <person name="Liyanage D."/>
            <person name="Lorensuhewa L."/>
            <person name="Robinson T."/>
            <person name="Song A."/>
            <person name="Song B.-B."/>
            <person name="Dinh H."/>
            <person name="Thornton R."/>
            <person name="Coyle M."/>
            <person name="Francisco L."/>
            <person name="Jackson L."/>
            <person name="Javaid M."/>
            <person name="Korchina V."/>
            <person name="Kovar C."/>
            <person name="Mata R."/>
            <person name="Mathew T."/>
            <person name="Ngo R."/>
            <person name="Nguyen L."/>
            <person name="Nguyen N."/>
            <person name="Okwuonu G."/>
            <person name="Ongeri F."/>
            <person name="Pham C."/>
            <person name="Simmons D."/>
            <person name="Wilczek-Boney K."/>
            <person name="Hale W."/>
            <person name="Jakkamsetti A."/>
            <person name="Pham P."/>
            <person name="Ruth R."/>
            <person name="San Lucas F."/>
            <person name="Warren J."/>
            <person name="Zhang J."/>
            <person name="Zhao Z."/>
            <person name="Zhou C."/>
            <person name="Zhu D."/>
            <person name="Lee S."/>
            <person name="Bess C."/>
            <person name="Blankenburg K."/>
            <person name="Forbes L."/>
            <person name="Fu Q."/>
            <person name="Gubbala S."/>
            <person name="Hirani K."/>
            <person name="Jayaseelan J.C."/>
            <person name="Lara F."/>
            <person name="Munidasa M."/>
            <person name="Palculict T."/>
            <person name="Patil S."/>
            <person name="Pu L.-L."/>
            <person name="Saada N."/>
            <person name="Tang L."/>
            <person name="Weissenberger G."/>
            <person name="Zhu Y."/>
            <person name="Hemphill L."/>
            <person name="Shang Y."/>
            <person name="Youmans B."/>
            <person name="Ayvaz T."/>
            <person name="Ross M."/>
            <person name="Santibanez J."/>
            <person name="Aqrawi P."/>
            <person name="Gross S."/>
            <person name="Joshi V."/>
            <person name="Fowler G."/>
            <person name="Nazareth L."/>
            <person name="Reid J."/>
            <person name="Worley K."/>
            <person name="Petrosino J."/>
            <person name="Highlander S."/>
            <person name="Gibbs R."/>
        </authorList>
    </citation>
    <scope>NUCLEOTIDE SEQUENCE [LARGE SCALE GENOMIC DNA]</scope>
    <source>
        <strain evidence="5">DSM 20601</strain>
    </source>
</reference>
<evidence type="ECO:0000313" key="5">
    <source>
        <dbReference type="EMBL" id="EFI84596.1"/>
    </source>
</evidence>
<dbReference type="InterPro" id="IPR001466">
    <property type="entry name" value="Beta-lactam-related"/>
</dbReference>
<feature type="domain" description="Beta-lactamase-related" evidence="4">
    <location>
        <begin position="97"/>
        <end position="378"/>
    </location>
</feature>
<keyword evidence="2" id="KW-0472">Membrane</keyword>
<dbReference type="HOGENOM" id="CLU_020027_3_0_9"/>
<dbReference type="STRING" id="525367.HMPREF0556_11149"/>
<accession>D7UY38</accession>
<gene>
    <name evidence="5" type="primary">pbpX</name>
    <name evidence="5" type="ORF">HMPREF0556_11149</name>
</gene>